<dbReference type="AlphaFoldDB" id="A0A2G2WDG9"/>
<sequence length="100" mass="11493">MSIRQIPVDSVETEKVEDVDSTIIEKKLEIADVGENKVVEEEEDVEWDEKSWDDVDLKLPSRIFFEDQEVDLELQPLTKKEIKVPSAADHGATSDPAYYR</sequence>
<comment type="caution">
    <text evidence="2">The sequence shown here is derived from an EMBL/GenBank/DDBJ whole genome shotgun (WGS) entry which is preliminary data.</text>
</comment>
<keyword evidence="3" id="KW-1185">Reference proteome</keyword>
<reference evidence="2 3" key="1">
    <citation type="journal article" date="2017" name="Genome Biol.">
        <title>New reference genome sequences of hot pepper reveal the massive evolution of plant disease-resistance genes by retroduplication.</title>
        <authorList>
            <person name="Kim S."/>
            <person name="Park J."/>
            <person name="Yeom S.I."/>
            <person name="Kim Y.M."/>
            <person name="Seo E."/>
            <person name="Kim K.T."/>
            <person name="Kim M.S."/>
            <person name="Lee J.M."/>
            <person name="Cheong K."/>
            <person name="Shin H.S."/>
            <person name="Kim S.B."/>
            <person name="Han K."/>
            <person name="Lee J."/>
            <person name="Park M."/>
            <person name="Lee H.A."/>
            <person name="Lee H.Y."/>
            <person name="Lee Y."/>
            <person name="Oh S."/>
            <person name="Lee J.H."/>
            <person name="Choi E."/>
            <person name="Choi E."/>
            <person name="Lee S.E."/>
            <person name="Jeon J."/>
            <person name="Kim H."/>
            <person name="Choi G."/>
            <person name="Song H."/>
            <person name="Lee J."/>
            <person name="Lee S.C."/>
            <person name="Kwon J.K."/>
            <person name="Lee H.Y."/>
            <person name="Koo N."/>
            <person name="Hong Y."/>
            <person name="Kim R.W."/>
            <person name="Kang W.H."/>
            <person name="Huh J.H."/>
            <person name="Kang B.C."/>
            <person name="Yang T.J."/>
            <person name="Lee Y.H."/>
            <person name="Bennetzen J.L."/>
            <person name="Choi D."/>
        </authorList>
    </citation>
    <scope>NUCLEOTIDE SEQUENCE [LARGE SCALE GENOMIC DNA]</scope>
    <source>
        <strain evidence="3">cv. PBC81</strain>
    </source>
</reference>
<evidence type="ECO:0000256" key="1">
    <source>
        <dbReference type="SAM" id="MobiDB-lite"/>
    </source>
</evidence>
<dbReference type="EMBL" id="MLFT02000007">
    <property type="protein sequence ID" value="PHT43257.1"/>
    <property type="molecule type" value="Genomic_DNA"/>
</dbReference>
<evidence type="ECO:0000313" key="2">
    <source>
        <dbReference type="EMBL" id="PHT43257.1"/>
    </source>
</evidence>
<dbReference type="STRING" id="33114.A0A2G2WDG9"/>
<reference evidence="3" key="2">
    <citation type="journal article" date="2017" name="J. Anim. Genet.">
        <title>Multiple reference genome sequences of hot pepper reveal the massive evolution of plant disease resistance genes by retroduplication.</title>
        <authorList>
            <person name="Kim S."/>
            <person name="Park J."/>
            <person name="Yeom S.-I."/>
            <person name="Kim Y.-M."/>
            <person name="Seo E."/>
            <person name="Kim K.-T."/>
            <person name="Kim M.-S."/>
            <person name="Lee J.M."/>
            <person name="Cheong K."/>
            <person name="Shin H.-S."/>
            <person name="Kim S.-B."/>
            <person name="Han K."/>
            <person name="Lee J."/>
            <person name="Park M."/>
            <person name="Lee H.-A."/>
            <person name="Lee H.-Y."/>
            <person name="Lee Y."/>
            <person name="Oh S."/>
            <person name="Lee J.H."/>
            <person name="Choi E."/>
            <person name="Choi E."/>
            <person name="Lee S.E."/>
            <person name="Jeon J."/>
            <person name="Kim H."/>
            <person name="Choi G."/>
            <person name="Song H."/>
            <person name="Lee J."/>
            <person name="Lee S.-C."/>
            <person name="Kwon J.-K."/>
            <person name="Lee H.-Y."/>
            <person name="Koo N."/>
            <person name="Hong Y."/>
            <person name="Kim R.W."/>
            <person name="Kang W.-H."/>
            <person name="Huh J.H."/>
            <person name="Kang B.-C."/>
            <person name="Yang T.-J."/>
            <person name="Lee Y.-H."/>
            <person name="Bennetzen J.L."/>
            <person name="Choi D."/>
        </authorList>
    </citation>
    <scope>NUCLEOTIDE SEQUENCE [LARGE SCALE GENOMIC DNA]</scope>
    <source>
        <strain evidence="3">cv. PBC81</strain>
    </source>
</reference>
<proteinExistence type="predicted"/>
<evidence type="ECO:0000313" key="3">
    <source>
        <dbReference type="Proteomes" id="UP000224567"/>
    </source>
</evidence>
<organism evidence="2 3">
    <name type="scientific">Capsicum baccatum</name>
    <name type="common">Peruvian pepper</name>
    <dbReference type="NCBI Taxonomy" id="33114"/>
    <lineage>
        <taxon>Eukaryota</taxon>
        <taxon>Viridiplantae</taxon>
        <taxon>Streptophyta</taxon>
        <taxon>Embryophyta</taxon>
        <taxon>Tracheophyta</taxon>
        <taxon>Spermatophyta</taxon>
        <taxon>Magnoliopsida</taxon>
        <taxon>eudicotyledons</taxon>
        <taxon>Gunneridae</taxon>
        <taxon>Pentapetalae</taxon>
        <taxon>asterids</taxon>
        <taxon>lamiids</taxon>
        <taxon>Solanales</taxon>
        <taxon>Solanaceae</taxon>
        <taxon>Solanoideae</taxon>
        <taxon>Capsiceae</taxon>
        <taxon>Capsicum</taxon>
    </lineage>
</organism>
<protein>
    <submittedName>
        <fullName evidence="2">Uncharacterized protein</fullName>
    </submittedName>
</protein>
<accession>A0A2G2WDG9</accession>
<feature type="region of interest" description="Disordered" evidence="1">
    <location>
        <begin position="81"/>
        <end position="100"/>
    </location>
</feature>
<name>A0A2G2WDG9_CAPBA</name>
<gene>
    <name evidence="2" type="ORF">CQW23_17282</name>
</gene>
<dbReference type="Proteomes" id="UP000224567">
    <property type="component" value="Unassembled WGS sequence"/>
</dbReference>